<comment type="similarity">
    <text evidence="2">Belongs to the major facilitator superfamily. Vesicular transporter family.</text>
</comment>
<evidence type="ECO:0000256" key="2">
    <source>
        <dbReference type="ARBA" id="ARBA00006829"/>
    </source>
</evidence>
<proteinExistence type="inferred from homology"/>
<name>A0A835YVS3_9STRA</name>
<dbReference type="Gene3D" id="1.20.1250.20">
    <property type="entry name" value="MFS general substrate transporter like domains"/>
    <property type="match status" value="1"/>
</dbReference>
<feature type="transmembrane region" description="Helical" evidence="8">
    <location>
        <begin position="107"/>
        <end position="129"/>
    </location>
</feature>
<evidence type="ECO:0000256" key="8">
    <source>
        <dbReference type="SAM" id="Phobius"/>
    </source>
</evidence>
<evidence type="ECO:0000256" key="7">
    <source>
        <dbReference type="SAM" id="MobiDB-lite"/>
    </source>
</evidence>
<evidence type="ECO:0000256" key="3">
    <source>
        <dbReference type="ARBA" id="ARBA00022448"/>
    </source>
</evidence>
<organism evidence="9 10">
    <name type="scientific">Tribonema minus</name>
    <dbReference type="NCBI Taxonomy" id="303371"/>
    <lineage>
        <taxon>Eukaryota</taxon>
        <taxon>Sar</taxon>
        <taxon>Stramenopiles</taxon>
        <taxon>Ochrophyta</taxon>
        <taxon>PX clade</taxon>
        <taxon>Xanthophyceae</taxon>
        <taxon>Tribonematales</taxon>
        <taxon>Tribonemataceae</taxon>
        <taxon>Tribonema</taxon>
    </lineage>
</organism>
<feature type="transmembrane region" description="Helical" evidence="8">
    <location>
        <begin position="366"/>
        <end position="389"/>
    </location>
</feature>
<dbReference type="InterPro" id="IPR050930">
    <property type="entry name" value="MFS_Vesicular_Transporter"/>
</dbReference>
<dbReference type="SUPFAM" id="SSF103473">
    <property type="entry name" value="MFS general substrate transporter"/>
    <property type="match status" value="1"/>
</dbReference>
<dbReference type="PANTHER" id="PTHR23506:SF26">
    <property type="entry name" value="MFS-TYPE TRANSPORTER SLC18B1"/>
    <property type="match status" value="1"/>
</dbReference>
<gene>
    <name evidence="9" type="ORF">JKP88DRAFT_318992</name>
</gene>
<feature type="transmembrane region" description="Helical" evidence="8">
    <location>
        <begin position="524"/>
        <end position="546"/>
    </location>
</feature>
<evidence type="ECO:0000313" key="10">
    <source>
        <dbReference type="Proteomes" id="UP000664859"/>
    </source>
</evidence>
<sequence length="580" mass="59068">MEELLLPKTPGVRAMGEQRHNELSPFLPSAERRQSYNASTHSTSSSAGDDASAAALHQAAETSKKKKQVTYVIVLNCLSAFAVNTLISVVSPFFPQYAVSHLGASDVLVGLCIAMFPLSSVFFGPVAGWASARCGYGAVAFVGALVLALGTLLFGIAPTITLATAARAVQGAGAAAVYIPMTSLLMATCAGDGELARALSLSELFTGIGYVLGPALGGVLYSIGGFMLTFASLAALPAAFALALPALLAAAGTPFRRLQPRAAVTAVTDVTADGGGVAEKAGLAPWVRALRPVLCSNGVLACCVCASLYSSVFGFLDATFERHLELALASPHILTGLMCSVPAATYSIGSLATFPAVRRYGYARCMAATWAVWGAAQLLLGYSVAFVFIPALPAMQEMLAEAEARGGGGSSGGGGGGRNVDAEALHAAAATSFNGFISIADKPKQQQQPTKVERKVTMERKVTRKKAKGSAASRNAAATAFSSAKSTGEVLGPILGSAAVAHLWRVDEVTCDGGGIAGACLSGYAWASTLLGAAILACTALIWATVPRHLGMAALPPPADAVAAAVAGDEENGSPHCVLD</sequence>
<feature type="transmembrane region" description="Helical" evidence="8">
    <location>
        <begin position="136"/>
        <end position="160"/>
    </location>
</feature>
<accession>A0A835YVS3</accession>
<comment type="subcellular location">
    <subcellularLocation>
        <location evidence="1">Membrane</location>
        <topology evidence="1">Multi-pass membrane protein</topology>
    </subcellularLocation>
</comment>
<evidence type="ECO:0000256" key="6">
    <source>
        <dbReference type="ARBA" id="ARBA00023136"/>
    </source>
</evidence>
<feature type="transmembrane region" description="Helical" evidence="8">
    <location>
        <begin position="71"/>
        <end position="95"/>
    </location>
</feature>
<dbReference type="GO" id="GO:0016020">
    <property type="term" value="C:membrane"/>
    <property type="evidence" value="ECO:0007669"/>
    <property type="project" value="UniProtKB-SubCell"/>
</dbReference>
<dbReference type="Pfam" id="PF07690">
    <property type="entry name" value="MFS_1"/>
    <property type="match status" value="1"/>
</dbReference>
<dbReference type="InterPro" id="IPR011701">
    <property type="entry name" value="MFS"/>
</dbReference>
<evidence type="ECO:0000313" key="9">
    <source>
        <dbReference type="EMBL" id="KAG5182416.1"/>
    </source>
</evidence>
<keyword evidence="4 8" id="KW-0812">Transmembrane</keyword>
<feature type="transmembrane region" description="Helical" evidence="8">
    <location>
        <begin position="293"/>
        <end position="313"/>
    </location>
</feature>
<dbReference type="InterPro" id="IPR001958">
    <property type="entry name" value="Tet-R_TetA/multi-R_MdtG-like"/>
</dbReference>
<protein>
    <submittedName>
        <fullName evidence="9">Major facilitator superfamily domain-containing protein</fullName>
    </submittedName>
</protein>
<reference evidence="9" key="1">
    <citation type="submission" date="2021-02" db="EMBL/GenBank/DDBJ databases">
        <title>First Annotated Genome of the Yellow-green Alga Tribonema minus.</title>
        <authorList>
            <person name="Mahan K.M."/>
        </authorList>
    </citation>
    <scope>NUCLEOTIDE SEQUENCE</scope>
    <source>
        <strain evidence="9">UTEX B ZZ1240</strain>
    </source>
</reference>
<feature type="transmembrane region" description="Helical" evidence="8">
    <location>
        <begin position="204"/>
        <end position="224"/>
    </location>
</feature>
<feature type="transmembrane region" description="Helical" evidence="8">
    <location>
        <begin position="230"/>
        <end position="251"/>
    </location>
</feature>
<keyword evidence="3" id="KW-0813">Transport</keyword>
<dbReference type="AlphaFoldDB" id="A0A835YVS3"/>
<dbReference type="InterPro" id="IPR036259">
    <property type="entry name" value="MFS_trans_sf"/>
</dbReference>
<evidence type="ECO:0000256" key="1">
    <source>
        <dbReference type="ARBA" id="ARBA00004141"/>
    </source>
</evidence>
<dbReference type="GO" id="GO:0022857">
    <property type="term" value="F:transmembrane transporter activity"/>
    <property type="evidence" value="ECO:0007669"/>
    <property type="project" value="InterPro"/>
</dbReference>
<keyword evidence="10" id="KW-1185">Reference proteome</keyword>
<dbReference type="Proteomes" id="UP000664859">
    <property type="component" value="Unassembled WGS sequence"/>
</dbReference>
<dbReference type="PRINTS" id="PR01035">
    <property type="entry name" value="TCRTETA"/>
</dbReference>
<comment type="caution">
    <text evidence="9">The sequence shown here is derived from an EMBL/GenBank/DDBJ whole genome shotgun (WGS) entry which is preliminary data.</text>
</comment>
<dbReference type="EMBL" id="JAFCMP010000246">
    <property type="protein sequence ID" value="KAG5182416.1"/>
    <property type="molecule type" value="Genomic_DNA"/>
</dbReference>
<dbReference type="OrthoDB" id="419616at2759"/>
<feature type="transmembrane region" description="Helical" evidence="8">
    <location>
        <begin position="172"/>
        <end position="192"/>
    </location>
</feature>
<evidence type="ECO:0000256" key="5">
    <source>
        <dbReference type="ARBA" id="ARBA00022989"/>
    </source>
</evidence>
<keyword evidence="6 8" id="KW-0472">Membrane</keyword>
<keyword evidence="5 8" id="KW-1133">Transmembrane helix</keyword>
<feature type="transmembrane region" description="Helical" evidence="8">
    <location>
        <begin position="333"/>
        <end position="354"/>
    </location>
</feature>
<evidence type="ECO:0000256" key="4">
    <source>
        <dbReference type="ARBA" id="ARBA00022692"/>
    </source>
</evidence>
<dbReference type="PANTHER" id="PTHR23506">
    <property type="entry name" value="GH10249P"/>
    <property type="match status" value="1"/>
</dbReference>
<feature type="region of interest" description="Disordered" evidence="7">
    <location>
        <begin position="1"/>
        <end position="27"/>
    </location>
</feature>